<protein>
    <submittedName>
        <fullName evidence="14">Related to vacuolar membrane protein HMT1 (Heavy metal tolerance protein)</fullName>
    </submittedName>
</protein>
<dbReference type="InterPro" id="IPR027417">
    <property type="entry name" value="P-loop_NTPase"/>
</dbReference>
<keyword evidence="7 11" id="KW-1133">Transmembrane helix</keyword>
<dbReference type="SUPFAM" id="SSF90123">
    <property type="entry name" value="ABC transporter transmembrane region"/>
    <property type="match status" value="1"/>
</dbReference>
<dbReference type="InterPro" id="IPR036640">
    <property type="entry name" value="ABC1_TM_sf"/>
</dbReference>
<gene>
    <name evidence="14" type="ORF">DNG_05653</name>
</gene>
<dbReference type="SMART" id="SM00382">
    <property type="entry name" value="AAA"/>
    <property type="match status" value="1"/>
</dbReference>
<feature type="compositionally biased region" description="Basic and acidic residues" evidence="10">
    <location>
        <begin position="252"/>
        <end position="261"/>
    </location>
</feature>
<evidence type="ECO:0000313" key="15">
    <source>
        <dbReference type="Proteomes" id="UP001187682"/>
    </source>
</evidence>
<keyword evidence="5" id="KW-0067">ATP-binding</keyword>
<evidence type="ECO:0000256" key="9">
    <source>
        <dbReference type="ARBA" id="ARBA00024363"/>
    </source>
</evidence>
<feature type="transmembrane region" description="Helical" evidence="11">
    <location>
        <begin position="179"/>
        <end position="198"/>
    </location>
</feature>
<evidence type="ECO:0000256" key="4">
    <source>
        <dbReference type="ARBA" id="ARBA00022741"/>
    </source>
</evidence>
<feature type="transmembrane region" description="Helical" evidence="11">
    <location>
        <begin position="225"/>
        <end position="247"/>
    </location>
</feature>
<feature type="compositionally biased region" description="Low complexity" evidence="10">
    <location>
        <begin position="277"/>
        <end position="286"/>
    </location>
</feature>
<feature type="compositionally biased region" description="Polar residues" evidence="10">
    <location>
        <begin position="1000"/>
        <end position="1013"/>
    </location>
</feature>
<name>A0AAE8SWG0_9PEZI</name>
<keyword evidence="2" id="KW-0813">Transport</keyword>
<dbReference type="PANTHER" id="PTHR24221:SF651">
    <property type="entry name" value="HEAVY METAL TOLERANCE PROTEIN"/>
    <property type="match status" value="1"/>
</dbReference>
<feature type="transmembrane region" description="Helical" evidence="11">
    <location>
        <begin position="33"/>
        <end position="51"/>
    </location>
</feature>
<dbReference type="SUPFAM" id="SSF52540">
    <property type="entry name" value="P-loop containing nucleoside triphosphate hydrolases"/>
    <property type="match status" value="1"/>
</dbReference>
<evidence type="ECO:0000256" key="10">
    <source>
        <dbReference type="SAM" id="MobiDB-lite"/>
    </source>
</evidence>
<dbReference type="CDD" id="cd18583">
    <property type="entry name" value="ABC_6TM_HMT1"/>
    <property type="match status" value="1"/>
</dbReference>
<feature type="transmembrane region" description="Helical" evidence="11">
    <location>
        <begin position="524"/>
        <end position="541"/>
    </location>
</feature>
<feature type="transmembrane region" description="Helical" evidence="11">
    <location>
        <begin position="615"/>
        <end position="636"/>
    </location>
</feature>
<feature type="region of interest" description="Disordered" evidence="10">
    <location>
        <begin position="961"/>
        <end position="1013"/>
    </location>
</feature>
<feature type="transmembrane region" description="Helical" evidence="11">
    <location>
        <begin position="499"/>
        <end position="518"/>
    </location>
</feature>
<evidence type="ECO:0000256" key="6">
    <source>
        <dbReference type="ARBA" id="ARBA00022946"/>
    </source>
</evidence>
<evidence type="ECO:0000256" key="11">
    <source>
        <dbReference type="SAM" id="Phobius"/>
    </source>
</evidence>
<feature type="domain" description="ABC transmembrane type-1" evidence="13">
    <location>
        <begin position="373"/>
        <end position="668"/>
    </location>
</feature>
<evidence type="ECO:0000259" key="12">
    <source>
        <dbReference type="PROSITE" id="PS50893"/>
    </source>
</evidence>
<dbReference type="FunFam" id="3.40.50.300:FF:000186">
    <property type="entry name" value="ATP-binding cassette sub-family B member 7, mitochondrial"/>
    <property type="match status" value="1"/>
</dbReference>
<dbReference type="Gene3D" id="3.40.50.300">
    <property type="entry name" value="P-loop containing nucleotide triphosphate hydrolases"/>
    <property type="match status" value="1"/>
</dbReference>
<dbReference type="AlphaFoldDB" id="A0AAE8SWG0"/>
<dbReference type="EMBL" id="ONZQ02000007">
    <property type="protein sequence ID" value="SPO02972.1"/>
    <property type="molecule type" value="Genomic_DNA"/>
</dbReference>
<evidence type="ECO:0000259" key="13">
    <source>
        <dbReference type="PROSITE" id="PS50929"/>
    </source>
</evidence>
<comment type="caution">
    <text evidence="14">The sequence shown here is derived from an EMBL/GenBank/DDBJ whole genome shotgun (WGS) entry which is preliminary data.</text>
</comment>
<keyword evidence="6" id="KW-0809">Transit peptide</keyword>
<comment type="similarity">
    <text evidence="9">Belongs to the ABC transporter superfamily. ABCB family. Heavy Metal importer (TC 3.A.1.210) subfamily.</text>
</comment>
<feature type="domain" description="ABC transporter" evidence="12">
    <location>
        <begin position="702"/>
        <end position="937"/>
    </location>
</feature>
<evidence type="ECO:0000256" key="1">
    <source>
        <dbReference type="ARBA" id="ARBA00004141"/>
    </source>
</evidence>
<dbReference type="InterPro" id="IPR011527">
    <property type="entry name" value="ABC1_TM_dom"/>
</dbReference>
<dbReference type="GO" id="GO:0005524">
    <property type="term" value="F:ATP binding"/>
    <property type="evidence" value="ECO:0007669"/>
    <property type="project" value="UniProtKB-KW"/>
</dbReference>
<sequence length="1013" mass="112952">MAAVESEIRVADGLLPMADGSASEGNLDLLYRLYPATLGAIFIVTALICSVRSSGTAEDVVAPTVRGPGGKPLPMTKRKKKHGHSRKLNMTDLAEIGPGPRLAFRVLAIILTMTLFINATVIGLHLWQANPDLLVRNSKMIWWCSEPMVVYVIGTASVYLYLAVSLFDWKHSPGTAHILTWSVAFVAEGIMFMCNFLNATGYKTLRHLTTGQISGRLDSWEQIDLVLSLIRVATLLGLCSLYVCLWSRGRRHDPPSKEEGFIRQTTTRHPLQRMESSDSASSAAEESTPLLSATGRSYSTHDASAIHERSLSNSSIMANCAETSASLYKDEQAAFYRPEKMPDRNWWEYLRGYALFSPYLWPRGSTELQVRIFICVVLLIAQRVVNVLLPYQIGKVADRLAGTLSGQDLHLSSRAEDVPWFSLWLVNFLMLIQGQGGLLGSLRSIIWVKVSQYSYKALEMAAFQHVHSLSLDFHLGKRTGEVLSALNKGGAINTFLEQVTFQLMPMIVDLLLAIYFFYRVFNPTYAAIVSVNTFWYLYLTVKMARTRADQRREMTNADREEEAVKNDSITSYETVKYFNAEQCEFRRFESAIDEFQKAEAKVSYGTNMMSVAQNAVYVTGLAVALTVCAIQVWMGLRTVGEFTTLLMYLQQMQQPLNFFSQFYRMIQQALISGERLLELFKIQPSVQDLPHAQDLTTCEGHIRFKGVKFAYGKNQEPAIGKLDFECAPGTTTAFVGESGGGKSTVFRLMFRYYNCSEGSIAVDGHDVKDLTIDSVRRYIGVVPQDTILFNETLMYNLKYARPGCTDEEVYEACKAASIHDKIMGFAKQYNTKVGERGLRLSGGEKQRVAIARTILKNPKIIMLDEATSALDSQTEQHIQRGVLNVGQGRTVLIIAHRLSTITHADQIIVLNQGEVVERGTHEELLSLNGYYTSMWQKQAQATAAANRASYKLLKEAAGHRQLEPQSGYTSMASSAILPHPSPTQGSKPGSPIYDDHLTDGESSGTLQSDTDHR</sequence>
<evidence type="ECO:0000256" key="5">
    <source>
        <dbReference type="ARBA" id="ARBA00022840"/>
    </source>
</evidence>
<dbReference type="PROSITE" id="PS50893">
    <property type="entry name" value="ABC_TRANSPORTER_2"/>
    <property type="match status" value="1"/>
</dbReference>
<feature type="transmembrane region" description="Helical" evidence="11">
    <location>
        <begin position="106"/>
        <end position="128"/>
    </location>
</feature>
<dbReference type="Pfam" id="PF00005">
    <property type="entry name" value="ABC_tran"/>
    <property type="match status" value="1"/>
</dbReference>
<keyword evidence="3 11" id="KW-0812">Transmembrane</keyword>
<proteinExistence type="inferred from homology"/>
<dbReference type="InterPro" id="IPR039421">
    <property type="entry name" value="Type_1_exporter"/>
</dbReference>
<feature type="transmembrane region" description="Helical" evidence="11">
    <location>
        <begin position="372"/>
        <end position="393"/>
    </location>
</feature>
<feature type="transmembrane region" description="Helical" evidence="11">
    <location>
        <begin position="421"/>
        <end position="442"/>
    </location>
</feature>
<dbReference type="Proteomes" id="UP001187682">
    <property type="component" value="Unassembled WGS sequence"/>
</dbReference>
<reference evidence="14" key="1">
    <citation type="submission" date="2018-03" db="EMBL/GenBank/DDBJ databases">
        <authorList>
            <person name="Guldener U."/>
        </authorList>
    </citation>
    <scope>NUCLEOTIDE SEQUENCE</scope>
</reference>
<organism evidence="14 15">
    <name type="scientific">Cephalotrichum gorgonifer</name>
    <dbReference type="NCBI Taxonomy" id="2041049"/>
    <lineage>
        <taxon>Eukaryota</taxon>
        <taxon>Fungi</taxon>
        <taxon>Dikarya</taxon>
        <taxon>Ascomycota</taxon>
        <taxon>Pezizomycotina</taxon>
        <taxon>Sordariomycetes</taxon>
        <taxon>Hypocreomycetidae</taxon>
        <taxon>Microascales</taxon>
        <taxon>Microascaceae</taxon>
        <taxon>Cephalotrichum</taxon>
    </lineage>
</organism>
<evidence type="ECO:0000313" key="14">
    <source>
        <dbReference type="EMBL" id="SPO02972.1"/>
    </source>
</evidence>
<feature type="region of interest" description="Disordered" evidence="10">
    <location>
        <begin position="252"/>
        <end position="286"/>
    </location>
</feature>
<dbReference type="GO" id="GO:0140359">
    <property type="term" value="F:ABC-type transporter activity"/>
    <property type="evidence" value="ECO:0007669"/>
    <property type="project" value="InterPro"/>
</dbReference>
<dbReference type="Gene3D" id="1.20.1560.10">
    <property type="entry name" value="ABC transporter type 1, transmembrane domain"/>
    <property type="match status" value="1"/>
</dbReference>
<evidence type="ECO:0000256" key="2">
    <source>
        <dbReference type="ARBA" id="ARBA00022448"/>
    </source>
</evidence>
<dbReference type="GO" id="GO:0005774">
    <property type="term" value="C:vacuolar membrane"/>
    <property type="evidence" value="ECO:0007669"/>
    <property type="project" value="TreeGrafter"/>
</dbReference>
<dbReference type="GO" id="GO:0016887">
    <property type="term" value="F:ATP hydrolysis activity"/>
    <property type="evidence" value="ECO:0007669"/>
    <property type="project" value="InterPro"/>
</dbReference>
<keyword evidence="4" id="KW-0547">Nucleotide-binding</keyword>
<feature type="compositionally biased region" description="Polar residues" evidence="10">
    <location>
        <begin position="963"/>
        <end position="973"/>
    </location>
</feature>
<accession>A0AAE8SWG0</accession>
<dbReference type="InterPro" id="IPR003593">
    <property type="entry name" value="AAA+_ATPase"/>
</dbReference>
<evidence type="ECO:0000256" key="8">
    <source>
        <dbReference type="ARBA" id="ARBA00023136"/>
    </source>
</evidence>
<evidence type="ECO:0000256" key="3">
    <source>
        <dbReference type="ARBA" id="ARBA00022692"/>
    </source>
</evidence>
<dbReference type="Pfam" id="PF00664">
    <property type="entry name" value="ABC_membrane"/>
    <property type="match status" value="1"/>
</dbReference>
<dbReference type="GO" id="GO:0000041">
    <property type="term" value="P:transition metal ion transport"/>
    <property type="evidence" value="ECO:0007669"/>
    <property type="project" value="UniProtKB-ARBA"/>
</dbReference>
<keyword evidence="15" id="KW-1185">Reference proteome</keyword>
<dbReference type="InterPro" id="IPR003439">
    <property type="entry name" value="ABC_transporter-like_ATP-bd"/>
</dbReference>
<dbReference type="PROSITE" id="PS50929">
    <property type="entry name" value="ABC_TM1F"/>
    <property type="match status" value="1"/>
</dbReference>
<comment type="subcellular location">
    <subcellularLocation>
        <location evidence="1">Membrane</location>
        <topology evidence="1">Multi-pass membrane protein</topology>
    </subcellularLocation>
</comment>
<feature type="transmembrane region" description="Helical" evidence="11">
    <location>
        <begin position="148"/>
        <end position="167"/>
    </location>
</feature>
<dbReference type="PANTHER" id="PTHR24221">
    <property type="entry name" value="ATP-BINDING CASSETTE SUB-FAMILY B"/>
    <property type="match status" value="1"/>
</dbReference>
<evidence type="ECO:0000256" key="7">
    <source>
        <dbReference type="ARBA" id="ARBA00022989"/>
    </source>
</evidence>
<dbReference type="PROSITE" id="PS00211">
    <property type="entry name" value="ABC_TRANSPORTER_1"/>
    <property type="match status" value="1"/>
</dbReference>
<dbReference type="InterPro" id="IPR017871">
    <property type="entry name" value="ABC_transporter-like_CS"/>
</dbReference>
<keyword evidence="8 11" id="KW-0472">Membrane</keyword>